<evidence type="ECO:0000313" key="12">
    <source>
        <dbReference type="EMBL" id="MDQ0337569.1"/>
    </source>
</evidence>
<evidence type="ECO:0000256" key="9">
    <source>
        <dbReference type="RuleBase" id="RU365100"/>
    </source>
</evidence>
<gene>
    <name evidence="12" type="ORF">J2S00_000339</name>
</gene>
<keyword evidence="6 9" id="KW-0662">Pyridine nucleotide biosynthesis</keyword>
<dbReference type="Proteomes" id="UP001232445">
    <property type="component" value="Unassembled WGS sequence"/>
</dbReference>
<evidence type="ECO:0000256" key="6">
    <source>
        <dbReference type="ARBA" id="ARBA00022642"/>
    </source>
</evidence>
<dbReference type="InterPro" id="IPR006405">
    <property type="entry name" value="Nic_PRibTrfase_pncB"/>
</dbReference>
<dbReference type="Pfam" id="PF17767">
    <property type="entry name" value="NAPRTase_N"/>
    <property type="match status" value="1"/>
</dbReference>
<name>A0ABU0CMB9_9BACI</name>
<dbReference type="SUPFAM" id="SSF54675">
    <property type="entry name" value="Nicotinate/Quinolinate PRTase N-terminal domain-like"/>
    <property type="match status" value="1"/>
</dbReference>
<dbReference type="InterPro" id="IPR041619">
    <property type="entry name" value="NAPRTase_C"/>
</dbReference>
<dbReference type="GO" id="GO:0004516">
    <property type="term" value="F:nicotinate phosphoribosyltransferase activity"/>
    <property type="evidence" value="ECO:0007669"/>
    <property type="project" value="UniProtKB-EC"/>
</dbReference>
<keyword evidence="5 9" id="KW-0436">Ligase</keyword>
<comment type="catalytic activity">
    <reaction evidence="8 9">
        <text>5-phospho-alpha-D-ribose 1-diphosphate + nicotinate + ATP + H2O = nicotinate beta-D-ribonucleotide + ADP + phosphate + diphosphate</text>
        <dbReference type="Rhea" id="RHEA:36163"/>
        <dbReference type="ChEBI" id="CHEBI:15377"/>
        <dbReference type="ChEBI" id="CHEBI:30616"/>
        <dbReference type="ChEBI" id="CHEBI:32544"/>
        <dbReference type="ChEBI" id="CHEBI:33019"/>
        <dbReference type="ChEBI" id="CHEBI:43474"/>
        <dbReference type="ChEBI" id="CHEBI:57502"/>
        <dbReference type="ChEBI" id="CHEBI:58017"/>
        <dbReference type="ChEBI" id="CHEBI:456216"/>
        <dbReference type="EC" id="6.3.4.21"/>
    </reaction>
</comment>
<dbReference type="InterPro" id="IPR007229">
    <property type="entry name" value="Nic_PRibTrfase-Fam"/>
</dbReference>
<dbReference type="NCBIfam" id="NF006695">
    <property type="entry name" value="PRK09243.1-2"/>
    <property type="match status" value="1"/>
</dbReference>
<evidence type="ECO:0000256" key="2">
    <source>
        <dbReference type="ARBA" id="ARBA00010897"/>
    </source>
</evidence>
<dbReference type="InterPro" id="IPR013785">
    <property type="entry name" value="Aldolase_TIM"/>
</dbReference>
<keyword evidence="4" id="KW-0597">Phosphoprotein</keyword>
<evidence type="ECO:0000259" key="10">
    <source>
        <dbReference type="Pfam" id="PF17767"/>
    </source>
</evidence>
<dbReference type="SUPFAM" id="SSF51690">
    <property type="entry name" value="Nicotinate/Quinolinate PRTase C-terminal domain-like"/>
    <property type="match status" value="1"/>
</dbReference>
<dbReference type="NCBIfam" id="TIGR01513">
    <property type="entry name" value="NAPRTase_put"/>
    <property type="match status" value="1"/>
</dbReference>
<feature type="domain" description="Nicotinate phosphoribosyltransferase N-terminal" evidence="10">
    <location>
        <begin position="14"/>
        <end position="138"/>
    </location>
</feature>
<sequence>MYKGALGEVMNKTLLTDLYQINMMYAHFKNGKLNQQTVFDLYFRKNPSQSGYAIAAGLEQVVEYICQLRFTDEDIAYLRSVERYDEDFLQYLKQLRFTGDLYAVPEGTVVFPHEPLLRVRAPIGEAQLIETAILNMINHQTLIATKASRIVEAAGGGLVMEFGLRRAQGPDAGVYGARAAFVGGVKATSNVLAGKKFGIPIKGTHSHAYVQSYPSEYDAFLDFARTFPHNCILLVDTYDTLNSGVPNAIKVFKKMKDELGDQFVQFGIRLDSGDLAYLSKAARKMLDEAGFEEALIVASSDLDEYLIRDLRAQGAQIDAWGVGTNLITSKDCPALGGVYKLVAEEEDGRLVPKIKVSENPQKITNPGYKKVVRFYDRDSKRALVDLIMLEEEPIPRKAFIAFDPVNTWKRKKVENFETRELLVPIFKNGELVYELPKLTEIQRYAQQEKERFAPEIRRLINPHGYHVDLSQKLWELKHRLLSEAK</sequence>
<dbReference type="Gene3D" id="3.20.20.70">
    <property type="entry name" value="Aldolase class I"/>
    <property type="match status" value="1"/>
</dbReference>
<evidence type="ECO:0000313" key="13">
    <source>
        <dbReference type="Proteomes" id="UP001232445"/>
    </source>
</evidence>
<evidence type="ECO:0000256" key="5">
    <source>
        <dbReference type="ARBA" id="ARBA00022598"/>
    </source>
</evidence>
<comment type="similarity">
    <text evidence="2 9">Belongs to the NAPRTase family.</text>
</comment>
<comment type="caution">
    <text evidence="12">The sequence shown here is derived from an EMBL/GenBank/DDBJ whole genome shotgun (WGS) entry which is preliminary data.</text>
</comment>
<evidence type="ECO:0000256" key="1">
    <source>
        <dbReference type="ARBA" id="ARBA00004952"/>
    </source>
</evidence>
<dbReference type="CDD" id="cd01570">
    <property type="entry name" value="NAPRTase_A"/>
    <property type="match status" value="1"/>
</dbReference>
<evidence type="ECO:0000259" key="11">
    <source>
        <dbReference type="Pfam" id="PF17956"/>
    </source>
</evidence>
<dbReference type="EC" id="6.3.4.21" evidence="3 9"/>
<dbReference type="Pfam" id="PF17956">
    <property type="entry name" value="NAPRTase_C"/>
    <property type="match status" value="1"/>
</dbReference>
<dbReference type="EMBL" id="JAUSUQ010000001">
    <property type="protein sequence ID" value="MDQ0337569.1"/>
    <property type="molecule type" value="Genomic_DNA"/>
</dbReference>
<dbReference type="PIRSF" id="PIRSF000484">
    <property type="entry name" value="NAPRT"/>
    <property type="match status" value="1"/>
</dbReference>
<dbReference type="PANTHER" id="PTHR11098">
    <property type="entry name" value="NICOTINATE PHOSPHORIBOSYLTRANSFERASE"/>
    <property type="match status" value="1"/>
</dbReference>
<comment type="function">
    <text evidence="9">Catalyzes the first step in the biosynthesis of NAD from nicotinic acid, the ATP-dependent synthesis of beta-nicotinate D-ribonucleotide from nicotinate and 5-phospho-D-ribose 1-phosphate.</text>
</comment>
<dbReference type="InterPro" id="IPR040727">
    <property type="entry name" value="NAPRTase_N"/>
</dbReference>
<protein>
    <recommendedName>
        <fullName evidence="3 9">Nicotinate phosphoribosyltransferase</fullName>
        <ecNumber evidence="3 9">6.3.4.21</ecNumber>
    </recommendedName>
</protein>
<keyword evidence="13" id="KW-1185">Reference proteome</keyword>
<keyword evidence="7 9" id="KW-0808">Transferase</keyword>
<feature type="domain" description="Nicotinate phosphoribosyltransferase C-terminal" evidence="11">
    <location>
        <begin position="369"/>
        <end position="477"/>
    </location>
</feature>
<comment type="pathway">
    <text evidence="1 9">Cofactor biosynthesis; NAD(+) biosynthesis; nicotinate D-ribonucleotide from nicotinate: step 1/1.</text>
</comment>
<dbReference type="PANTHER" id="PTHR11098:SF1">
    <property type="entry name" value="NICOTINATE PHOSPHORIBOSYLTRANSFERASE"/>
    <property type="match status" value="1"/>
</dbReference>
<dbReference type="NCBIfam" id="NF009131">
    <property type="entry name" value="PRK12484.1"/>
    <property type="match status" value="1"/>
</dbReference>
<dbReference type="Gene3D" id="3.20.140.10">
    <property type="entry name" value="nicotinate phosphoribosyltransferase"/>
    <property type="match status" value="1"/>
</dbReference>
<reference evidence="12 13" key="1">
    <citation type="submission" date="2023-07" db="EMBL/GenBank/DDBJ databases">
        <title>Genomic Encyclopedia of Type Strains, Phase IV (KMG-IV): sequencing the most valuable type-strain genomes for metagenomic binning, comparative biology and taxonomic classification.</title>
        <authorList>
            <person name="Goeker M."/>
        </authorList>
    </citation>
    <scope>NUCLEOTIDE SEQUENCE [LARGE SCALE GENOMIC DNA]</scope>
    <source>
        <strain evidence="12 13">DSM 17740</strain>
    </source>
</reference>
<dbReference type="GO" id="GO:0016757">
    <property type="term" value="F:glycosyltransferase activity"/>
    <property type="evidence" value="ECO:0007669"/>
    <property type="project" value="UniProtKB-KW"/>
</dbReference>
<comment type="PTM">
    <text evidence="9">Transiently phosphorylated on a His residue during the reaction cycle. Phosphorylation strongly increases the affinity for substrates and increases the rate of nicotinate D-ribonucleotide production. Dephosphorylation regenerates the low-affinity form of the enzyme, leading to product release.</text>
</comment>
<accession>A0ABU0CMB9</accession>
<organism evidence="12 13">
    <name type="scientific">Caldalkalibacillus uzonensis</name>
    <dbReference type="NCBI Taxonomy" id="353224"/>
    <lineage>
        <taxon>Bacteria</taxon>
        <taxon>Bacillati</taxon>
        <taxon>Bacillota</taxon>
        <taxon>Bacilli</taxon>
        <taxon>Bacillales</taxon>
        <taxon>Bacillaceae</taxon>
        <taxon>Caldalkalibacillus</taxon>
    </lineage>
</organism>
<evidence type="ECO:0000256" key="7">
    <source>
        <dbReference type="ARBA" id="ARBA00022679"/>
    </source>
</evidence>
<keyword evidence="12" id="KW-0328">Glycosyltransferase</keyword>
<evidence type="ECO:0000256" key="3">
    <source>
        <dbReference type="ARBA" id="ARBA00013236"/>
    </source>
</evidence>
<evidence type="ECO:0000256" key="8">
    <source>
        <dbReference type="ARBA" id="ARBA00048668"/>
    </source>
</evidence>
<dbReference type="InterPro" id="IPR036068">
    <property type="entry name" value="Nicotinate_pribotase-like_C"/>
</dbReference>
<proteinExistence type="inferred from homology"/>
<evidence type="ECO:0000256" key="4">
    <source>
        <dbReference type="ARBA" id="ARBA00022553"/>
    </source>
</evidence>